<dbReference type="PRINTS" id="PR00793">
    <property type="entry name" value="PROAMNOPTASE"/>
</dbReference>
<dbReference type="Gene3D" id="3.40.50.1820">
    <property type="entry name" value="alpha/beta hydrolase"/>
    <property type="match status" value="1"/>
</dbReference>
<proteinExistence type="inferred from homology"/>
<keyword evidence="2 3" id="KW-0378">Hydrolase</keyword>
<protein>
    <submittedName>
        <fullName evidence="6">Proline iminopeptidase</fullName>
    </submittedName>
</protein>
<evidence type="ECO:0000313" key="6">
    <source>
        <dbReference type="EMBL" id="VVE32825.1"/>
    </source>
</evidence>
<keyword evidence="7" id="KW-1185">Reference proteome</keyword>
<dbReference type="SUPFAM" id="SSF53474">
    <property type="entry name" value="alpha/beta-Hydrolases"/>
    <property type="match status" value="1"/>
</dbReference>
<feature type="active site" description="Nucleophile" evidence="4">
    <location>
        <position position="109"/>
    </location>
</feature>
<sequence>MTQPFETVRVRLAEGYDVQAYVCGDVSAAGARILFGLNGGPGLPSEYLREGHTWLANEGFALVFYDQLGCGASDRPDDAQLWTLARYVEEVEQVRAALGIQRFHLLGHSWGTWLGTEYCLTYPERVASYVVADGACDIPHLRAELERLRAALGAETVAMMRHHEAAGTLTHPEYVAAVTILNYRHVCRLPVWPEALTRSLAQWNEGPYRTMQGPNEFTYTGNMREWNRVPDMHGITAPALVICGAFDELTPACSRAMYEAMPNAQLEVLEDASHMPFYETPEVYRYVVGTFLKSQPV</sequence>
<evidence type="ECO:0000256" key="2">
    <source>
        <dbReference type="ARBA" id="ARBA00022801"/>
    </source>
</evidence>
<dbReference type="PANTHER" id="PTHR43798:SF33">
    <property type="entry name" value="HYDROLASE, PUTATIVE (AFU_ORTHOLOGUE AFUA_2G14860)-RELATED"/>
    <property type="match status" value="1"/>
</dbReference>
<evidence type="ECO:0000256" key="1">
    <source>
        <dbReference type="ARBA" id="ARBA00010088"/>
    </source>
</evidence>
<accession>A0A5E4X9H2</accession>
<dbReference type="NCBIfam" id="TIGR01250">
    <property type="entry name" value="pro_imino_pep_2"/>
    <property type="match status" value="1"/>
</dbReference>
<organism evidence="6 7">
    <name type="scientific">Pandoraea iniqua</name>
    <dbReference type="NCBI Taxonomy" id="2508288"/>
    <lineage>
        <taxon>Bacteria</taxon>
        <taxon>Pseudomonadati</taxon>
        <taxon>Pseudomonadota</taxon>
        <taxon>Betaproteobacteria</taxon>
        <taxon>Burkholderiales</taxon>
        <taxon>Burkholderiaceae</taxon>
        <taxon>Pandoraea</taxon>
    </lineage>
</organism>
<dbReference type="InterPro" id="IPR005945">
    <property type="entry name" value="Pro_imino_pep"/>
</dbReference>
<dbReference type="EMBL" id="CABPSI010000004">
    <property type="protein sequence ID" value="VVE32825.1"/>
    <property type="molecule type" value="Genomic_DNA"/>
</dbReference>
<evidence type="ECO:0000256" key="4">
    <source>
        <dbReference type="PIRSR" id="PIRSR005539-1"/>
    </source>
</evidence>
<dbReference type="InterPro" id="IPR050266">
    <property type="entry name" value="AB_hydrolase_sf"/>
</dbReference>
<dbReference type="RefSeq" id="WP_150685305.1">
    <property type="nucleotide sequence ID" value="NZ_CABPSI010000004.1"/>
</dbReference>
<evidence type="ECO:0000256" key="3">
    <source>
        <dbReference type="PIRNR" id="PIRNR005539"/>
    </source>
</evidence>
<dbReference type="PANTHER" id="PTHR43798">
    <property type="entry name" value="MONOACYLGLYCEROL LIPASE"/>
    <property type="match status" value="1"/>
</dbReference>
<evidence type="ECO:0000259" key="5">
    <source>
        <dbReference type="Pfam" id="PF00561"/>
    </source>
</evidence>
<dbReference type="PIRSF" id="PIRSF005539">
    <property type="entry name" value="Pept_S33_TRI_F1"/>
    <property type="match status" value="1"/>
</dbReference>
<reference evidence="6 7" key="1">
    <citation type="submission" date="2019-08" db="EMBL/GenBank/DDBJ databases">
        <authorList>
            <person name="Peeters C."/>
        </authorList>
    </citation>
    <scope>NUCLEOTIDE SEQUENCE [LARGE SCALE GENOMIC DNA]</scope>
    <source>
        <strain evidence="6 7">LMG 31115</strain>
    </source>
</reference>
<gene>
    <name evidence="6" type="ORF">PIN31115_03724</name>
</gene>
<dbReference type="Proteomes" id="UP000333828">
    <property type="component" value="Unassembled WGS sequence"/>
</dbReference>
<dbReference type="InterPro" id="IPR000073">
    <property type="entry name" value="AB_hydrolase_1"/>
</dbReference>
<feature type="active site" description="Proton donor" evidence="4">
    <location>
        <position position="274"/>
    </location>
</feature>
<dbReference type="InterPro" id="IPR002410">
    <property type="entry name" value="Peptidase_S33"/>
</dbReference>
<feature type="active site" evidence="4">
    <location>
        <position position="247"/>
    </location>
</feature>
<comment type="similarity">
    <text evidence="1 3">Belongs to the peptidase S33 family.</text>
</comment>
<dbReference type="AlphaFoldDB" id="A0A5E4X9H2"/>
<dbReference type="Pfam" id="PF00561">
    <property type="entry name" value="Abhydrolase_1"/>
    <property type="match status" value="1"/>
</dbReference>
<evidence type="ECO:0000313" key="7">
    <source>
        <dbReference type="Proteomes" id="UP000333828"/>
    </source>
</evidence>
<dbReference type="InterPro" id="IPR029058">
    <property type="entry name" value="AB_hydrolase_fold"/>
</dbReference>
<feature type="domain" description="AB hydrolase-1" evidence="5">
    <location>
        <begin position="55"/>
        <end position="280"/>
    </location>
</feature>
<dbReference type="GO" id="GO:0006508">
    <property type="term" value="P:proteolysis"/>
    <property type="evidence" value="ECO:0007669"/>
    <property type="project" value="InterPro"/>
</dbReference>
<name>A0A5E4X9H2_9BURK</name>
<dbReference type="GO" id="GO:0016020">
    <property type="term" value="C:membrane"/>
    <property type="evidence" value="ECO:0007669"/>
    <property type="project" value="TreeGrafter"/>
</dbReference>
<dbReference type="GO" id="GO:0008233">
    <property type="term" value="F:peptidase activity"/>
    <property type="evidence" value="ECO:0007669"/>
    <property type="project" value="InterPro"/>
</dbReference>